<dbReference type="InParanoid" id="A0A543B2E4"/>
<dbReference type="Pfam" id="PF13460">
    <property type="entry name" value="NAD_binding_10"/>
    <property type="match status" value="1"/>
</dbReference>
<evidence type="ECO:0000313" key="2">
    <source>
        <dbReference type="EMBL" id="TQL79003.1"/>
    </source>
</evidence>
<organism evidence="2 3">
    <name type="scientific">Stackebrandtia endophytica</name>
    <dbReference type="NCBI Taxonomy" id="1496996"/>
    <lineage>
        <taxon>Bacteria</taxon>
        <taxon>Bacillati</taxon>
        <taxon>Actinomycetota</taxon>
        <taxon>Actinomycetes</taxon>
        <taxon>Glycomycetales</taxon>
        <taxon>Glycomycetaceae</taxon>
        <taxon>Stackebrandtia</taxon>
    </lineage>
</organism>
<name>A0A543B2E4_9ACTN</name>
<feature type="domain" description="NAD(P)-binding" evidence="1">
    <location>
        <begin position="21"/>
        <end position="190"/>
    </location>
</feature>
<dbReference type="InterPro" id="IPR036291">
    <property type="entry name" value="NAD(P)-bd_dom_sf"/>
</dbReference>
<keyword evidence="3" id="KW-1185">Reference proteome</keyword>
<accession>A0A543B2E4</accession>
<dbReference type="Gene3D" id="3.40.50.720">
    <property type="entry name" value="NAD(P)-binding Rossmann-like Domain"/>
    <property type="match status" value="1"/>
</dbReference>
<dbReference type="AlphaFoldDB" id="A0A543B2E4"/>
<proteinExistence type="predicted"/>
<dbReference type="Proteomes" id="UP000317043">
    <property type="component" value="Unassembled WGS sequence"/>
</dbReference>
<evidence type="ECO:0000313" key="3">
    <source>
        <dbReference type="Proteomes" id="UP000317043"/>
    </source>
</evidence>
<sequence>MNATHSFLAMTPGKPSVLVTGASGNLGREVTHRLRSRGVDVRGFDRAPAKRAESLKWHMGDISDPQSFATAIEDVDTVFLTWPLLDSGPAEGVIATLAAKSPRVVYLSSSAVEDARKTQTDPIVQVHADMEALLHDAGLQPVVLRSDTLASNTRGWIAQLRRGDVVTGPKFAPTAVVDERDVADAVVSIVSVSDDRFGRGPHVLTGPSVLDRADQVAQLGEVLQRPLRFEPASFEEARRHMLADGRPPALVEALLDASQHRPASRRVTDALSWINGRPATTFAQWAVDHASEFR</sequence>
<dbReference type="EMBL" id="VFOW01000001">
    <property type="protein sequence ID" value="TQL79003.1"/>
    <property type="molecule type" value="Genomic_DNA"/>
</dbReference>
<reference evidence="2 3" key="1">
    <citation type="submission" date="2019-06" db="EMBL/GenBank/DDBJ databases">
        <title>Sequencing the genomes of 1000 actinobacteria strains.</title>
        <authorList>
            <person name="Klenk H.-P."/>
        </authorList>
    </citation>
    <scope>NUCLEOTIDE SEQUENCE [LARGE SCALE GENOMIC DNA]</scope>
    <source>
        <strain evidence="2 3">DSM 45928</strain>
    </source>
</reference>
<dbReference type="InterPro" id="IPR016040">
    <property type="entry name" value="NAD(P)-bd_dom"/>
</dbReference>
<dbReference type="PANTHER" id="PTHR43162">
    <property type="match status" value="1"/>
</dbReference>
<protein>
    <submittedName>
        <fullName evidence="2">Uncharacterized protein YbjT (DUF2867 family)</fullName>
    </submittedName>
</protein>
<dbReference type="SUPFAM" id="SSF51735">
    <property type="entry name" value="NAD(P)-binding Rossmann-fold domains"/>
    <property type="match status" value="1"/>
</dbReference>
<dbReference type="InterPro" id="IPR051604">
    <property type="entry name" value="Ergot_Alk_Oxidoreductase"/>
</dbReference>
<dbReference type="RefSeq" id="WP_211347827.1">
    <property type="nucleotide sequence ID" value="NZ_JBHTGS010000002.1"/>
</dbReference>
<gene>
    <name evidence="2" type="ORF">FB566_4602</name>
</gene>
<dbReference type="PANTHER" id="PTHR43162:SF1">
    <property type="entry name" value="PRESTALK A DIFFERENTIATION PROTEIN A"/>
    <property type="match status" value="1"/>
</dbReference>
<comment type="caution">
    <text evidence="2">The sequence shown here is derived from an EMBL/GenBank/DDBJ whole genome shotgun (WGS) entry which is preliminary data.</text>
</comment>
<evidence type="ECO:0000259" key="1">
    <source>
        <dbReference type="Pfam" id="PF13460"/>
    </source>
</evidence>